<accession>A0A1I1RD98</accession>
<name>A0A1I1RD98_9ACTN</name>
<dbReference type="EMBL" id="FOLM01000013">
    <property type="protein sequence ID" value="SFD32269.1"/>
    <property type="molecule type" value="Genomic_DNA"/>
</dbReference>
<evidence type="ECO:0000313" key="2">
    <source>
        <dbReference type="Proteomes" id="UP000199207"/>
    </source>
</evidence>
<sequence length="88" mass="8868">MGRDADRYARAGAAASAREYLAGGGRGRRGTDRGGHPCVPCAGTGTVRSIEPLSGAVRHGVCACCAGDRDHADAPCPAARPAHRPSNG</sequence>
<dbReference type="Proteomes" id="UP000199207">
    <property type="component" value="Unassembled WGS sequence"/>
</dbReference>
<dbReference type="AlphaFoldDB" id="A0A1I1RD98"/>
<protein>
    <submittedName>
        <fullName evidence="1">Uncharacterized protein</fullName>
    </submittedName>
</protein>
<keyword evidence="2" id="KW-1185">Reference proteome</keyword>
<gene>
    <name evidence="1" type="ORF">SAMN05421773_11333</name>
</gene>
<dbReference type="RefSeq" id="WP_093840503.1">
    <property type="nucleotide sequence ID" value="NZ_FOLM01000013.1"/>
</dbReference>
<reference evidence="1 2" key="1">
    <citation type="submission" date="2016-10" db="EMBL/GenBank/DDBJ databases">
        <authorList>
            <person name="de Groot N.N."/>
        </authorList>
    </citation>
    <scope>NUCLEOTIDE SEQUENCE [LARGE SCALE GENOMIC DNA]</scope>
    <source>
        <strain evidence="1 2">CGMCC 4.5739</strain>
    </source>
</reference>
<proteinExistence type="predicted"/>
<evidence type="ECO:0000313" key="1">
    <source>
        <dbReference type="EMBL" id="SFD32269.1"/>
    </source>
</evidence>
<organism evidence="1 2">
    <name type="scientific">Streptomyces aidingensis</name>
    <dbReference type="NCBI Taxonomy" id="910347"/>
    <lineage>
        <taxon>Bacteria</taxon>
        <taxon>Bacillati</taxon>
        <taxon>Actinomycetota</taxon>
        <taxon>Actinomycetes</taxon>
        <taxon>Kitasatosporales</taxon>
        <taxon>Streptomycetaceae</taxon>
        <taxon>Streptomyces</taxon>
    </lineage>
</organism>